<organism evidence="2 3">
    <name type="scientific">Lentinus brumalis</name>
    <dbReference type="NCBI Taxonomy" id="2498619"/>
    <lineage>
        <taxon>Eukaryota</taxon>
        <taxon>Fungi</taxon>
        <taxon>Dikarya</taxon>
        <taxon>Basidiomycota</taxon>
        <taxon>Agaricomycotina</taxon>
        <taxon>Agaricomycetes</taxon>
        <taxon>Polyporales</taxon>
        <taxon>Polyporaceae</taxon>
        <taxon>Lentinus</taxon>
    </lineage>
</organism>
<dbReference type="Proteomes" id="UP000256964">
    <property type="component" value="Unassembled WGS sequence"/>
</dbReference>
<evidence type="ECO:0000313" key="2">
    <source>
        <dbReference type="EMBL" id="RDX47253.1"/>
    </source>
</evidence>
<reference evidence="2 3" key="1">
    <citation type="journal article" date="2018" name="Biotechnol. Biofuels">
        <title>Integrative visual omics of the white-rot fungus Polyporus brumalis exposes the biotechnological potential of its oxidative enzymes for delignifying raw plant biomass.</title>
        <authorList>
            <person name="Miyauchi S."/>
            <person name="Rancon A."/>
            <person name="Drula E."/>
            <person name="Hage H."/>
            <person name="Chaduli D."/>
            <person name="Favel A."/>
            <person name="Grisel S."/>
            <person name="Henrissat B."/>
            <person name="Herpoel-Gimbert I."/>
            <person name="Ruiz-Duenas F.J."/>
            <person name="Chevret D."/>
            <person name="Hainaut M."/>
            <person name="Lin J."/>
            <person name="Wang M."/>
            <person name="Pangilinan J."/>
            <person name="Lipzen A."/>
            <person name="Lesage-Meessen L."/>
            <person name="Navarro D."/>
            <person name="Riley R."/>
            <person name="Grigoriev I.V."/>
            <person name="Zhou S."/>
            <person name="Raouche S."/>
            <person name="Rosso M.N."/>
        </authorList>
    </citation>
    <scope>NUCLEOTIDE SEQUENCE [LARGE SCALE GENOMIC DNA]</scope>
    <source>
        <strain evidence="2 3">BRFM 1820</strain>
    </source>
</reference>
<keyword evidence="3" id="KW-1185">Reference proteome</keyword>
<evidence type="ECO:0000313" key="3">
    <source>
        <dbReference type="Proteomes" id="UP000256964"/>
    </source>
</evidence>
<dbReference type="AlphaFoldDB" id="A0A371D3Z0"/>
<evidence type="ECO:0000256" key="1">
    <source>
        <dbReference type="SAM" id="MobiDB-lite"/>
    </source>
</evidence>
<protein>
    <submittedName>
        <fullName evidence="2">Uncharacterized protein</fullName>
    </submittedName>
</protein>
<proteinExistence type="predicted"/>
<feature type="compositionally biased region" description="Basic and acidic residues" evidence="1">
    <location>
        <begin position="77"/>
        <end position="94"/>
    </location>
</feature>
<dbReference type="EMBL" id="KZ857420">
    <property type="protein sequence ID" value="RDX47253.1"/>
    <property type="molecule type" value="Genomic_DNA"/>
</dbReference>
<gene>
    <name evidence="2" type="ORF">OH76DRAFT_787488</name>
</gene>
<feature type="region of interest" description="Disordered" evidence="1">
    <location>
        <begin position="77"/>
        <end position="111"/>
    </location>
</feature>
<name>A0A371D3Z0_9APHY</name>
<accession>A0A371D3Z0</accession>
<sequence length="161" mass="18128">MLTAPLFQTIPRPLHMRLTLMYYYVQMTGGQGNNKGMDKVGEQHLRPEGSRISFMVPGQPRHSLGSVAVIAPHLRIPEERGPQKTSLESERNSERGSIGHRYGPKAYPAVIGPDRASLRSHRACKRVKLDRKQRQATAWQYAAGKETERAMVFLVLVNPAR</sequence>